<feature type="domain" description="YetF C-terminal" evidence="2">
    <location>
        <begin position="87"/>
        <end position="154"/>
    </location>
</feature>
<feature type="transmembrane region" description="Helical" evidence="1">
    <location>
        <begin position="64"/>
        <end position="86"/>
    </location>
</feature>
<dbReference type="PANTHER" id="PTHR34582:SF6">
    <property type="entry name" value="UPF0702 TRANSMEMBRANE PROTEIN YCAP"/>
    <property type="match status" value="1"/>
</dbReference>
<keyword evidence="1" id="KW-1133">Transmembrane helix</keyword>
<dbReference type="RefSeq" id="WP_219201565.1">
    <property type="nucleotide sequence ID" value="NZ_JAHWQX010000002.1"/>
</dbReference>
<dbReference type="Proteomes" id="UP001430804">
    <property type="component" value="Unassembled WGS sequence"/>
</dbReference>
<dbReference type="Pfam" id="PF04239">
    <property type="entry name" value="DUF421"/>
    <property type="match status" value="1"/>
</dbReference>
<dbReference type="InterPro" id="IPR007353">
    <property type="entry name" value="DUF421"/>
</dbReference>
<evidence type="ECO:0000313" key="4">
    <source>
        <dbReference type="EMBL" id="MBW3097682.1"/>
    </source>
</evidence>
<feature type="transmembrane region" description="Helical" evidence="1">
    <location>
        <begin position="38"/>
        <end position="58"/>
    </location>
</feature>
<feature type="domain" description="YetF-like N-terminal transmembrane" evidence="3">
    <location>
        <begin position="10"/>
        <end position="83"/>
    </location>
</feature>
<dbReference type="Pfam" id="PF20730">
    <property type="entry name" value="YetF_N"/>
    <property type="match status" value="1"/>
</dbReference>
<protein>
    <submittedName>
        <fullName evidence="4">DUF421 domain-containing protein</fullName>
    </submittedName>
</protein>
<evidence type="ECO:0000256" key="1">
    <source>
        <dbReference type="SAM" id="Phobius"/>
    </source>
</evidence>
<reference evidence="4" key="1">
    <citation type="submission" date="2021-07" db="EMBL/GenBank/DDBJ databases">
        <title>Pseudohoeflea marina sp. nov. a polyhydroxyalcanoate-producing bacterium.</title>
        <authorList>
            <person name="Zheng W."/>
            <person name="Yu S."/>
            <person name="Huang Y."/>
        </authorList>
    </citation>
    <scope>NUCLEOTIDE SEQUENCE</scope>
    <source>
        <strain evidence="4">DP4N28-3</strain>
    </source>
</reference>
<keyword evidence="5" id="KW-1185">Reference proteome</keyword>
<keyword evidence="1" id="KW-0472">Membrane</keyword>
<dbReference type="PANTHER" id="PTHR34582">
    <property type="entry name" value="UPF0702 TRANSMEMBRANE PROTEIN YCAP"/>
    <property type="match status" value="1"/>
</dbReference>
<keyword evidence="1" id="KW-0812">Transmembrane</keyword>
<evidence type="ECO:0000259" key="3">
    <source>
        <dbReference type="Pfam" id="PF20730"/>
    </source>
</evidence>
<sequence length="175" mass="19060">MWFEDWTSLAEIAAKATIGFVGLVFMIRIGGKRLLAKLNAFDMVITFTVGSLLASMIVSDTVTVAEGLVSLCVLLGLAALTSFLVSRSSFFQTIVKSEPTLLLYEGKPLEANLKAERIAEKELHYIMRSHGVSDLKKVKAIVLETDGDFSLLTDLGDRQTGALAVSRIKPPSRPE</sequence>
<dbReference type="EMBL" id="JAHWQX010000002">
    <property type="protein sequence ID" value="MBW3097682.1"/>
    <property type="molecule type" value="Genomic_DNA"/>
</dbReference>
<comment type="caution">
    <text evidence="4">The sequence shown here is derived from an EMBL/GenBank/DDBJ whole genome shotgun (WGS) entry which is preliminary data.</text>
</comment>
<gene>
    <name evidence="4" type="ORF">KY465_10350</name>
</gene>
<proteinExistence type="predicted"/>
<organism evidence="4 5">
    <name type="scientific">Pseudohoeflea coraliihabitans</name>
    <dbReference type="NCBI Taxonomy" id="2860393"/>
    <lineage>
        <taxon>Bacteria</taxon>
        <taxon>Pseudomonadati</taxon>
        <taxon>Pseudomonadota</taxon>
        <taxon>Alphaproteobacteria</taxon>
        <taxon>Hyphomicrobiales</taxon>
        <taxon>Rhizobiaceae</taxon>
        <taxon>Pseudohoeflea</taxon>
    </lineage>
</organism>
<dbReference type="InterPro" id="IPR048454">
    <property type="entry name" value="YetF_N"/>
</dbReference>
<evidence type="ECO:0000259" key="2">
    <source>
        <dbReference type="Pfam" id="PF04239"/>
    </source>
</evidence>
<accession>A0ABS6WNY4</accession>
<feature type="transmembrane region" description="Helical" evidence="1">
    <location>
        <begin position="12"/>
        <end position="31"/>
    </location>
</feature>
<evidence type="ECO:0000313" key="5">
    <source>
        <dbReference type="Proteomes" id="UP001430804"/>
    </source>
</evidence>
<name>A0ABS6WNY4_9HYPH</name>